<gene>
    <name evidence="1" type="ORF">ALC57_13798</name>
</gene>
<evidence type="ECO:0000313" key="1">
    <source>
        <dbReference type="EMBL" id="KYN13999.1"/>
    </source>
</evidence>
<reference evidence="1 2" key="1">
    <citation type="submission" date="2015-09" db="EMBL/GenBank/DDBJ databases">
        <title>Trachymyrmex cornetzi WGS genome.</title>
        <authorList>
            <person name="Nygaard S."/>
            <person name="Hu H."/>
            <person name="Boomsma J."/>
            <person name="Zhang G."/>
        </authorList>
    </citation>
    <scope>NUCLEOTIDE SEQUENCE [LARGE SCALE GENOMIC DNA]</scope>
    <source>
        <strain evidence="1">Tcor2-1</strain>
        <tissue evidence="1">Whole body</tissue>
    </source>
</reference>
<name>A0A151IZ63_9HYME</name>
<organism evidence="1 2">
    <name type="scientific">Trachymyrmex cornetzi</name>
    <dbReference type="NCBI Taxonomy" id="471704"/>
    <lineage>
        <taxon>Eukaryota</taxon>
        <taxon>Metazoa</taxon>
        <taxon>Ecdysozoa</taxon>
        <taxon>Arthropoda</taxon>
        <taxon>Hexapoda</taxon>
        <taxon>Insecta</taxon>
        <taxon>Pterygota</taxon>
        <taxon>Neoptera</taxon>
        <taxon>Endopterygota</taxon>
        <taxon>Hymenoptera</taxon>
        <taxon>Apocrita</taxon>
        <taxon>Aculeata</taxon>
        <taxon>Formicoidea</taxon>
        <taxon>Formicidae</taxon>
        <taxon>Myrmicinae</taxon>
        <taxon>Trachymyrmex</taxon>
    </lineage>
</organism>
<sequence>MSTETNAENGFEMRSTSLEDVTCLARRLTVNGRRYNCSTMSTTMLTRSNVRIRRRPTEPDKATKRIVVKAGVRCPVPSSPPTLFELDRLATAAAIWRYFIILFI</sequence>
<proteinExistence type="predicted"/>
<dbReference type="AlphaFoldDB" id="A0A151IZ63"/>
<protein>
    <submittedName>
        <fullName evidence="1">Uncharacterized protein</fullName>
    </submittedName>
</protein>
<dbReference type="Proteomes" id="UP000078492">
    <property type="component" value="Unassembled WGS sequence"/>
</dbReference>
<accession>A0A151IZ63</accession>
<evidence type="ECO:0000313" key="2">
    <source>
        <dbReference type="Proteomes" id="UP000078492"/>
    </source>
</evidence>
<keyword evidence="2" id="KW-1185">Reference proteome</keyword>
<dbReference type="EMBL" id="KQ980728">
    <property type="protein sequence ID" value="KYN13999.1"/>
    <property type="molecule type" value="Genomic_DNA"/>
</dbReference>